<organism evidence="2 3">
    <name type="scientific">Devosia ureilytica</name>
    <dbReference type="NCBI Taxonomy" id="2952754"/>
    <lineage>
        <taxon>Bacteria</taxon>
        <taxon>Pseudomonadati</taxon>
        <taxon>Pseudomonadota</taxon>
        <taxon>Alphaproteobacteria</taxon>
        <taxon>Hyphomicrobiales</taxon>
        <taxon>Devosiaceae</taxon>
        <taxon>Devosia</taxon>
    </lineage>
</organism>
<protein>
    <submittedName>
        <fullName evidence="2">DUF2934 domain-containing protein</fullName>
    </submittedName>
</protein>
<comment type="caution">
    <text evidence="2">The sequence shown here is derived from an EMBL/GenBank/DDBJ whole genome shotgun (WGS) entry which is preliminary data.</text>
</comment>
<evidence type="ECO:0000256" key="1">
    <source>
        <dbReference type="SAM" id="MobiDB-lite"/>
    </source>
</evidence>
<dbReference type="EMBL" id="JAMWDU010000005">
    <property type="protein sequence ID" value="MCP8888224.1"/>
    <property type="molecule type" value="Genomic_DNA"/>
</dbReference>
<sequence length="64" mass="7449">MQTIDQEKIRDRAFQLWDRAGQPEGREQEFWYQAEREMAEEDEVDSSRDNARVDLPPVVPGGLG</sequence>
<evidence type="ECO:0000313" key="3">
    <source>
        <dbReference type="Proteomes" id="UP001060275"/>
    </source>
</evidence>
<dbReference type="AlphaFoldDB" id="A0A9Q4AQV8"/>
<keyword evidence="3" id="KW-1185">Reference proteome</keyword>
<dbReference type="RefSeq" id="WP_254675286.1">
    <property type="nucleotide sequence ID" value="NZ_JAMWDU010000005.1"/>
</dbReference>
<proteinExistence type="predicted"/>
<gene>
    <name evidence="2" type="ORF">NF348_13970</name>
</gene>
<name>A0A9Q4AQV8_9HYPH</name>
<dbReference type="Proteomes" id="UP001060275">
    <property type="component" value="Unassembled WGS sequence"/>
</dbReference>
<reference evidence="2" key="1">
    <citation type="submission" date="2022-06" db="EMBL/GenBank/DDBJ databases">
        <title>Devosia sp. XJ19-45 genome assembly.</title>
        <authorList>
            <person name="Li B."/>
            <person name="Cai M."/>
            <person name="Nie G."/>
            <person name="Li W."/>
        </authorList>
    </citation>
    <scope>NUCLEOTIDE SEQUENCE</scope>
    <source>
        <strain evidence="2">XJ19-45</strain>
    </source>
</reference>
<feature type="region of interest" description="Disordered" evidence="1">
    <location>
        <begin position="37"/>
        <end position="64"/>
    </location>
</feature>
<accession>A0A9Q4AQV8</accession>
<dbReference type="InterPro" id="IPR021327">
    <property type="entry name" value="DUF2934"/>
</dbReference>
<evidence type="ECO:0000313" key="2">
    <source>
        <dbReference type="EMBL" id="MCP8888224.1"/>
    </source>
</evidence>
<dbReference type="Pfam" id="PF11154">
    <property type="entry name" value="DUF2934"/>
    <property type="match status" value="1"/>
</dbReference>